<dbReference type="SUPFAM" id="SSF47413">
    <property type="entry name" value="lambda repressor-like DNA-binding domains"/>
    <property type="match status" value="1"/>
</dbReference>
<keyword evidence="2" id="KW-0238">DNA-binding</keyword>
<feature type="domain" description="Peptidase S24/S26A/S26B/S26C" evidence="4">
    <location>
        <begin position="104"/>
        <end position="204"/>
    </location>
</feature>
<dbReference type="InterPro" id="IPR039418">
    <property type="entry name" value="LexA-like"/>
</dbReference>
<dbReference type="Pfam" id="PF00717">
    <property type="entry name" value="Peptidase_S24"/>
    <property type="match status" value="1"/>
</dbReference>
<accession>A0A859QU72</accession>
<dbReference type="InterPro" id="IPR010982">
    <property type="entry name" value="Lambda_DNA-bd_dom_sf"/>
</dbReference>
<keyword evidence="6" id="KW-1185">Reference proteome</keyword>
<evidence type="ECO:0000313" key="5">
    <source>
        <dbReference type="EMBL" id="QLL62181.1"/>
    </source>
</evidence>
<dbReference type="InterPro" id="IPR001387">
    <property type="entry name" value="Cro/C1-type_HTH"/>
</dbReference>
<protein>
    <submittedName>
        <fullName evidence="5">Helix-turn-helix transcriptional regulator</fullName>
    </submittedName>
</protein>
<sequence>MSDKAERLREARRKAGYRFASDAANALGVIASTYRAHENGQNDFELAEAKFYGRRFDVDPYWLLEGDRRTGDRAAPAGTTGVEDPNGTVLAPLVGQGKKIPVFGQAVGGVDGEFLMNGNVLYEVMAPPILSDISDAYAVSVSGDSMSPRYEDGEICFVDPRRPVRRGDYVIAQIRLEENGAPLAYVKKFVRHNTAELVLEQFNPPKELRFDANTVHSVHYIALAGNA</sequence>
<dbReference type="GO" id="GO:0003677">
    <property type="term" value="F:DNA binding"/>
    <property type="evidence" value="ECO:0007669"/>
    <property type="project" value="UniProtKB-KW"/>
</dbReference>
<dbReference type="KEGG" id="emx:FKV68_12365"/>
<dbReference type="EMBL" id="CP041238">
    <property type="protein sequence ID" value="QLL62181.1"/>
    <property type="molecule type" value="Genomic_DNA"/>
</dbReference>
<dbReference type="RefSeq" id="WP_180938093.1">
    <property type="nucleotide sequence ID" value="NZ_CP041238.1"/>
</dbReference>
<dbReference type="Gene3D" id="1.10.260.40">
    <property type="entry name" value="lambda repressor-like DNA-binding domains"/>
    <property type="match status" value="1"/>
</dbReference>
<evidence type="ECO:0000313" key="6">
    <source>
        <dbReference type="Proteomes" id="UP000510721"/>
    </source>
</evidence>
<dbReference type="PANTHER" id="PTHR40661:SF3">
    <property type="entry name" value="FELS-1 PROPHAGE TRANSCRIPTIONAL REGULATOR"/>
    <property type="match status" value="1"/>
</dbReference>
<dbReference type="Proteomes" id="UP000510721">
    <property type="component" value="Chromosome"/>
</dbReference>
<evidence type="ECO:0000256" key="2">
    <source>
        <dbReference type="ARBA" id="ARBA00023125"/>
    </source>
</evidence>
<keyword evidence="3" id="KW-0804">Transcription</keyword>
<dbReference type="InterPro" id="IPR036286">
    <property type="entry name" value="LexA/Signal_pep-like_sf"/>
</dbReference>
<dbReference type="CDD" id="cd06529">
    <property type="entry name" value="S24_LexA-like"/>
    <property type="match status" value="1"/>
</dbReference>
<evidence type="ECO:0000256" key="3">
    <source>
        <dbReference type="ARBA" id="ARBA00023163"/>
    </source>
</evidence>
<dbReference type="AlphaFoldDB" id="A0A859QU72"/>
<dbReference type="CDD" id="cd00093">
    <property type="entry name" value="HTH_XRE"/>
    <property type="match status" value="1"/>
</dbReference>
<name>A0A859QU72_9HYPH</name>
<dbReference type="Gene3D" id="2.10.109.10">
    <property type="entry name" value="Umud Fragment, subunit A"/>
    <property type="match status" value="1"/>
</dbReference>
<dbReference type="SUPFAM" id="SSF51306">
    <property type="entry name" value="LexA/Signal peptidase"/>
    <property type="match status" value="1"/>
</dbReference>
<evidence type="ECO:0000256" key="1">
    <source>
        <dbReference type="ARBA" id="ARBA00023015"/>
    </source>
</evidence>
<keyword evidence="1" id="KW-0805">Transcription regulation</keyword>
<gene>
    <name evidence="5" type="ORF">FKV68_12365</name>
</gene>
<reference evidence="5 6" key="1">
    <citation type="submission" date="2019-06" db="EMBL/GenBank/DDBJ databases">
        <title>Complete genome sequence of Ensifer mexicanus ITTG R7 isolated from nodules of Acacia angustissima (Mill.) Kuntze.</title>
        <authorList>
            <person name="Rincon-Rosales R."/>
            <person name="Rogel M.A."/>
            <person name="Guerrero G."/>
            <person name="Rincon-Molina C.I."/>
            <person name="Lopez-Lopez A."/>
            <person name="Martinez-Romero E."/>
        </authorList>
    </citation>
    <scope>NUCLEOTIDE SEQUENCE [LARGE SCALE GENOMIC DNA]</scope>
    <source>
        <strain evidence="5 6">ITTG R7</strain>
    </source>
</reference>
<proteinExistence type="predicted"/>
<dbReference type="InterPro" id="IPR015927">
    <property type="entry name" value="Peptidase_S24_S26A/B/C"/>
</dbReference>
<organism evidence="5 6">
    <name type="scientific">Sinorhizobium mexicanum</name>
    <dbReference type="NCBI Taxonomy" id="375549"/>
    <lineage>
        <taxon>Bacteria</taxon>
        <taxon>Pseudomonadati</taxon>
        <taxon>Pseudomonadota</taxon>
        <taxon>Alphaproteobacteria</taxon>
        <taxon>Hyphomicrobiales</taxon>
        <taxon>Rhizobiaceae</taxon>
        <taxon>Sinorhizobium/Ensifer group</taxon>
        <taxon>Sinorhizobium</taxon>
    </lineage>
</organism>
<evidence type="ECO:0000259" key="4">
    <source>
        <dbReference type="Pfam" id="PF00717"/>
    </source>
</evidence>
<dbReference type="PANTHER" id="PTHR40661">
    <property type="match status" value="1"/>
</dbReference>